<gene>
    <name evidence="9" type="primary">RvY_12434-1</name>
    <name evidence="9" type="synonym">RvY_12434.1</name>
    <name evidence="9" type="ORF">RvY_12434</name>
</gene>
<feature type="transmembrane region" description="Helical" evidence="7">
    <location>
        <begin position="212"/>
        <end position="232"/>
    </location>
</feature>
<dbReference type="GO" id="GO:0008195">
    <property type="term" value="F:phosphatidate phosphatase activity"/>
    <property type="evidence" value="ECO:0007669"/>
    <property type="project" value="TreeGrafter"/>
</dbReference>
<name>A0A1D1VPX8_RAMVA</name>
<evidence type="ECO:0000256" key="3">
    <source>
        <dbReference type="ARBA" id="ARBA00022692"/>
    </source>
</evidence>
<evidence type="ECO:0000313" key="9">
    <source>
        <dbReference type="EMBL" id="GAV01778.1"/>
    </source>
</evidence>
<reference evidence="9 10" key="1">
    <citation type="journal article" date="2016" name="Nat. Commun.">
        <title>Extremotolerant tardigrade genome and improved radiotolerance of human cultured cells by tardigrade-unique protein.</title>
        <authorList>
            <person name="Hashimoto T."/>
            <person name="Horikawa D.D."/>
            <person name="Saito Y."/>
            <person name="Kuwahara H."/>
            <person name="Kozuka-Hata H."/>
            <person name="Shin-I T."/>
            <person name="Minakuchi Y."/>
            <person name="Ohishi K."/>
            <person name="Motoyama A."/>
            <person name="Aizu T."/>
            <person name="Enomoto A."/>
            <person name="Kondo K."/>
            <person name="Tanaka S."/>
            <person name="Hara Y."/>
            <person name="Koshikawa S."/>
            <person name="Sagara H."/>
            <person name="Miura T."/>
            <person name="Yokobori S."/>
            <person name="Miyagawa K."/>
            <person name="Suzuki Y."/>
            <person name="Kubo T."/>
            <person name="Oyama M."/>
            <person name="Kohara Y."/>
            <person name="Fujiyama A."/>
            <person name="Arakawa K."/>
            <person name="Katayama T."/>
            <person name="Toyoda A."/>
            <person name="Kunieda T."/>
        </authorList>
    </citation>
    <scope>NUCLEOTIDE SEQUENCE [LARGE SCALE GENOMIC DNA]</scope>
    <source>
        <strain evidence="9 10">YOKOZUNA-1</strain>
    </source>
</reference>
<keyword evidence="3 7" id="KW-0812">Transmembrane</keyword>
<feature type="transmembrane region" description="Helical" evidence="7">
    <location>
        <begin position="296"/>
        <end position="316"/>
    </location>
</feature>
<dbReference type="Proteomes" id="UP000186922">
    <property type="component" value="Unassembled WGS sequence"/>
</dbReference>
<dbReference type="CDD" id="cd03384">
    <property type="entry name" value="PAP2_wunen"/>
    <property type="match status" value="1"/>
</dbReference>
<dbReference type="SMART" id="SM00014">
    <property type="entry name" value="acidPPc"/>
    <property type="match status" value="1"/>
</dbReference>
<dbReference type="InterPro" id="IPR036938">
    <property type="entry name" value="PAP2/HPO_sf"/>
</dbReference>
<dbReference type="GO" id="GO:0046839">
    <property type="term" value="P:phospholipid dephosphorylation"/>
    <property type="evidence" value="ECO:0007669"/>
    <property type="project" value="TreeGrafter"/>
</dbReference>
<proteinExistence type="inferred from homology"/>
<accession>A0A1D1VPX8</accession>
<evidence type="ECO:0000313" key="10">
    <source>
        <dbReference type="Proteomes" id="UP000186922"/>
    </source>
</evidence>
<feature type="domain" description="Phosphatidic acid phosphatase type 2/haloperoxidase" evidence="8">
    <location>
        <begin position="223"/>
        <end position="374"/>
    </location>
</feature>
<comment type="subcellular location">
    <subcellularLocation>
        <location evidence="1">Membrane</location>
        <topology evidence="1">Multi-pass membrane protein</topology>
    </subcellularLocation>
</comment>
<organism evidence="9 10">
    <name type="scientific">Ramazzottius varieornatus</name>
    <name type="common">Water bear</name>
    <name type="synonym">Tardigrade</name>
    <dbReference type="NCBI Taxonomy" id="947166"/>
    <lineage>
        <taxon>Eukaryota</taxon>
        <taxon>Metazoa</taxon>
        <taxon>Ecdysozoa</taxon>
        <taxon>Tardigrada</taxon>
        <taxon>Eutardigrada</taxon>
        <taxon>Parachela</taxon>
        <taxon>Hypsibioidea</taxon>
        <taxon>Ramazzottiidae</taxon>
        <taxon>Ramazzottius</taxon>
    </lineage>
</organism>
<dbReference type="GO" id="GO:0007165">
    <property type="term" value="P:signal transduction"/>
    <property type="evidence" value="ECO:0007669"/>
    <property type="project" value="TreeGrafter"/>
</dbReference>
<feature type="compositionally biased region" description="Basic and acidic residues" evidence="6">
    <location>
        <begin position="55"/>
        <end position="64"/>
    </location>
</feature>
<dbReference type="GO" id="GO:0006644">
    <property type="term" value="P:phospholipid metabolic process"/>
    <property type="evidence" value="ECO:0007669"/>
    <property type="project" value="InterPro"/>
</dbReference>
<sequence>MSQAPNSYIPPQRSKPLPFPTTDLEFQRVQNTASNYIPMTRVSPTHPTPSPSARDVVDSPRVHSDVPYIDANGNGPDYRDEHLQPPSLHALHNVAAPLGTVNLSGIPDLGPQSRYFFSLRTLLESLSILAAAIPIIVAPHIGAYQRGFYCNDPNIMYPYKTGTVKIWVLYIINFGITGLVVIIGEICRFHVSKTGYRKMETPYFLYRNGPRIPPLLVSITRIVVLFAFGFMITKGVTDIAKYAVGRLRPHFLAVCEPDMARINAEGGCNRYITEFSCRKASSQDPHDIYRLNDARLSFMSGHTSMAFYSMFFVIFYLESRLRWMQLRYCKGIIQFGLFLIAALTGMSRISDHKHHWTDVFAGGLVGLIAVIVTVFVVGDFFNDNHFLRYKIASMIQKLDWNNHEGMQYARLLSNADGRDPLVLKKLRHLTRYPANPYLQQDNDDAQKTA</sequence>
<feature type="transmembrane region" description="Helical" evidence="7">
    <location>
        <begin position="164"/>
        <end position="191"/>
    </location>
</feature>
<dbReference type="InterPro" id="IPR000326">
    <property type="entry name" value="PAP2/HPO"/>
</dbReference>
<dbReference type="Gene3D" id="1.20.144.10">
    <property type="entry name" value="Phosphatidic acid phosphatase type 2/haloperoxidase"/>
    <property type="match status" value="1"/>
</dbReference>
<keyword evidence="10" id="KW-1185">Reference proteome</keyword>
<dbReference type="OrthoDB" id="8907274at2759"/>
<dbReference type="Pfam" id="PF01569">
    <property type="entry name" value="PAP2"/>
    <property type="match status" value="1"/>
</dbReference>
<feature type="region of interest" description="Disordered" evidence="6">
    <location>
        <begin position="1"/>
        <end position="20"/>
    </location>
</feature>
<dbReference type="PANTHER" id="PTHR10165">
    <property type="entry name" value="LIPID PHOSPHATE PHOSPHATASE"/>
    <property type="match status" value="1"/>
</dbReference>
<dbReference type="GO" id="GO:0005886">
    <property type="term" value="C:plasma membrane"/>
    <property type="evidence" value="ECO:0007669"/>
    <property type="project" value="TreeGrafter"/>
</dbReference>
<feature type="transmembrane region" description="Helical" evidence="7">
    <location>
        <begin position="122"/>
        <end position="144"/>
    </location>
</feature>
<evidence type="ECO:0000256" key="5">
    <source>
        <dbReference type="ARBA" id="ARBA00023136"/>
    </source>
</evidence>
<feature type="transmembrane region" description="Helical" evidence="7">
    <location>
        <begin position="328"/>
        <end position="347"/>
    </location>
</feature>
<dbReference type="PANTHER" id="PTHR10165:SF103">
    <property type="entry name" value="PHOSPHOLIPID PHOSPHATASE HOMOLOG 1.2 HOMOLOG"/>
    <property type="match status" value="1"/>
</dbReference>
<evidence type="ECO:0000259" key="8">
    <source>
        <dbReference type="SMART" id="SM00014"/>
    </source>
</evidence>
<keyword evidence="4 7" id="KW-1133">Transmembrane helix</keyword>
<feature type="transmembrane region" description="Helical" evidence="7">
    <location>
        <begin position="359"/>
        <end position="381"/>
    </location>
</feature>
<dbReference type="EMBL" id="BDGG01000007">
    <property type="protein sequence ID" value="GAV01778.1"/>
    <property type="molecule type" value="Genomic_DNA"/>
</dbReference>
<comment type="similarity">
    <text evidence="2">Belongs to the PA-phosphatase related phosphoesterase family.</text>
</comment>
<feature type="region of interest" description="Disordered" evidence="6">
    <location>
        <begin position="38"/>
        <end position="64"/>
    </location>
</feature>
<evidence type="ECO:0000256" key="1">
    <source>
        <dbReference type="ARBA" id="ARBA00004141"/>
    </source>
</evidence>
<comment type="caution">
    <text evidence="9">The sequence shown here is derived from an EMBL/GenBank/DDBJ whole genome shotgun (WGS) entry which is preliminary data.</text>
</comment>
<evidence type="ECO:0000256" key="4">
    <source>
        <dbReference type="ARBA" id="ARBA00022989"/>
    </source>
</evidence>
<evidence type="ECO:0000256" key="2">
    <source>
        <dbReference type="ARBA" id="ARBA00008816"/>
    </source>
</evidence>
<dbReference type="AlphaFoldDB" id="A0A1D1VPX8"/>
<keyword evidence="5 7" id="KW-0472">Membrane</keyword>
<protein>
    <recommendedName>
        <fullName evidence="8">Phosphatidic acid phosphatase type 2/haloperoxidase domain-containing protein</fullName>
    </recommendedName>
</protein>
<dbReference type="SUPFAM" id="SSF48317">
    <property type="entry name" value="Acid phosphatase/Vanadium-dependent haloperoxidase"/>
    <property type="match status" value="1"/>
</dbReference>
<evidence type="ECO:0000256" key="6">
    <source>
        <dbReference type="SAM" id="MobiDB-lite"/>
    </source>
</evidence>
<dbReference type="InterPro" id="IPR043216">
    <property type="entry name" value="PAP-like"/>
</dbReference>
<dbReference type="STRING" id="947166.A0A1D1VPX8"/>
<evidence type="ECO:0000256" key="7">
    <source>
        <dbReference type="SAM" id="Phobius"/>
    </source>
</evidence>